<name>A0ABP8JBK3_9ACTN</name>
<evidence type="ECO:0000313" key="8">
    <source>
        <dbReference type="EMBL" id="GAA4388141.1"/>
    </source>
</evidence>
<dbReference type="CDD" id="cd18870">
    <property type="entry name" value="NUDIX_AcylCoAdiphos_Nudt19"/>
    <property type="match status" value="1"/>
</dbReference>
<keyword evidence="5" id="KW-0460">Magnesium</keyword>
<organism evidence="8 9">
    <name type="scientific">Tsukamurella soli</name>
    <dbReference type="NCBI Taxonomy" id="644556"/>
    <lineage>
        <taxon>Bacteria</taxon>
        <taxon>Bacillati</taxon>
        <taxon>Actinomycetota</taxon>
        <taxon>Actinomycetes</taxon>
        <taxon>Mycobacteriales</taxon>
        <taxon>Tsukamurellaceae</taxon>
        <taxon>Tsukamurella</taxon>
    </lineage>
</organism>
<comment type="caution">
    <text evidence="8">The sequence shown here is derived from an EMBL/GenBank/DDBJ whole genome shotgun (WGS) entry which is preliminary data.</text>
</comment>
<dbReference type="InterPro" id="IPR000086">
    <property type="entry name" value="NUDIX_hydrolase_dom"/>
</dbReference>
<feature type="domain" description="Nudix hydrolase" evidence="7">
    <location>
        <begin position="22"/>
        <end position="224"/>
    </location>
</feature>
<keyword evidence="9" id="KW-1185">Reference proteome</keyword>
<evidence type="ECO:0000256" key="3">
    <source>
        <dbReference type="ARBA" id="ARBA00022723"/>
    </source>
</evidence>
<proteinExistence type="predicted"/>
<dbReference type="PANTHER" id="PTHR12318">
    <property type="entry name" value="TESTOSTERONE-REGULATED PROTEIN RP2"/>
    <property type="match status" value="1"/>
</dbReference>
<protein>
    <submittedName>
        <fullName evidence="8">NUDIX domain-containing protein</fullName>
    </submittedName>
</protein>
<dbReference type="PROSITE" id="PS51462">
    <property type="entry name" value="NUDIX"/>
    <property type="match status" value="1"/>
</dbReference>
<dbReference type="InterPro" id="IPR015797">
    <property type="entry name" value="NUDIX_hydrolase-like_dom_sf"/>
</dbReference>
<dbReference type="RefSeq" id="WP_344992695.1">
    <property type="nucleotide sequence ID" value="NZ_BAABFR010000014.1"/>
</dbReference>
<dbReference type="Proteomes" id="UP001500635">
    <property type="component" value="Unassembled WGS sequence"/>
</dbReference>
<dbReference type="PANTHER" id="PTHR12318:SF0">
    <property type="entry name" value="ACYL-COENZYME A DIPHOSPHATASE NUDT19"/>
    <property type="match status" value="1"/>
</dbReference>
<keyword evidence="4" id="KW-0378">Hydrolase</keyword>
<comment type="cofactor">
    <cofactor evidence="2">
        <name>Mg(2+)</name>
        <dbReference type="ChEBI" id="CHEBI:18420"/>
    </cofactor>
</comment>
<keyword evidence="6" id="KW-0464">Manganese</keyword>
<dbReference type="Gene3D" id="3.90.79.10">
    <property type="entry name" value="Nucleoside Triphosphate Pyrophosphohydrolase"/>
    <property type="match status" value="1"/>
</dbReference>
<dbReference type="InterPro" id="IPR039121">
    <property type="entry name" value="NUDT19"/>
</dbReference>
<evidence type="ECO:0000256" key="1">
    <source>
        <dbReference type="ARBA" id="ARBA00001936"/>
    </source>
</evidence>
<evidence type="ECO:0000256" key="5">
    <source>
        <dbReference type="ARBA" id="ARBA00022842"/>
    </source>
</evidence>
<evidence type="ECO:0000259" key="7">
    <source>
        <dbReference type="PROSITE" id="PS51462"/>
    </source>
</evidence>
<keyword evidence="3" id="KW-0479">Metal-binding</keyword>
<dbReference type="EMBL" id="BAABFR010000014">
    <property type="protein sequence ID" value="GAA4388141.1"/>
    <property type="molecule type" value="Genomic_DNA"/>
</dbReference>
<evidence type="ECO:0000256" key="6">
    <source>
        <dbReference type="ARBA" id="ARBA00023211"/>
    </source>
</evidence>
<sequence>MDPTIRLPAGAEAAAARAGAPEPRMAASVVLLRDGGELEVHLLRRASTMAFAAGTAVFPGGGLDAGDGEPVPSWVGPDPAWWAERFGTDADQAMRIVVAAVRETFEECGVLLACGADGAVPDTSAVSLRRDRERLAAHEISLADLLTEHDLTLRADLLVPWALWITPPFEKRRYRTYFLAARVPDGQTAVGGSREAVSNEWHQVTQAIRAADARELPLMPPQYCTMLELYELGSTAAVFAADRAMIPVQPHVEVDTDGPYLALPDALVQLGRRVGEQMYGGDQTVV</sequence>
<evidence type="ECO:0000313" key="9">
    <source>
        <dbReference type="Proteomes" id="UP001500635"/>
    </source>
</evidence>
<accession>A0ABP8JBK3</accession>
<evidence type="ECO:0000256" key="4">
    <source>
        <dbReference type="ARBA" id="ARBA00022801"/>
    </source>
</evidence>
<dbReference type="SUPFAM" id="SSF55811">
    <property type="entry name" value="Nudix"/>
    <property type="match status" value="1"/>
</dbReference>
<reference evidence="9" key="1">
    <citation type="journal article" date="2019" name="Int. J. Syst. Evol. Microbiol.">
        <title>The Global Catalogue of Microorganisms (GCM) 10K type strain sequencing project: providing services to taxonomists for standard genome sequencing and annotation.</title>
        <authorList>
            <consortium name="The Broad Institute Genomics Platform"/>
            <consortium name="The Broad Institute Genome Sequencing Center for Infectious Disease"/>
            <person name="Wu L."/>
            <person name="Ma J."/>
        </authorList>
    </citation>
    <scope>NUCLEOTIDE SEQUENCE [LARGE SCALE GENOMIC DNA]</scope>
    <source>
        <strain evidence="9">JCM 17688</strain>
    </source>
</reference>
<evidence type="ECO:0000256" key="2">
    <source>
        <dbReference type="ARBA" id="ARBA00001946"/>
    </source>
</evidence>
<comment type="cofactor">
    <cofactor evidence="1">
        <name>Mn(2+)</name>
        <dbReference type="ChEBI" id="CHEBI:29035"/>
    </cofactor>
</comment>
<gene>
    <name evidence="8" type="ORF">GCM10023147_13390</name>
</gene>